<reference evidence="7" key="1">
    <citation type="submission" date="2016-12" db="EMBL/GenBank/DDBJ databases">
        <authorList>
            <person name="Herbold C."/>
        </authorList>
    </citation>
    <scope>NUCLEOTIDE SEQUENCE [LARGE SCALE GENOMIC DNA]</scope>
</reference>
<keyword evidence="3" id="KW-0547">Nucleotide-binding</keyword>
<evidence type="ECO:0000313" key="7">
    <source>
        <dbReference type="Proteomes" id="UP000232412"/>
    </source>
</evidence>
<evidence type="ECO:0000313" key="6">
    <source>
        <dbReference type="EMBL" id="SHO42848.1"/>
    </source>
</evidence>
<evidence type="ECO:0000259" key="5">
    <source>
        <dbReference type="PROSITE" id="PS50893"/>
    </source>
</evidence>
<dbReference type="InterPro" id="IPR003593">
    <property type="entry name" value="AAA+_ATPase"/>
</dbReference>
<dbReference type="InterPro" id="IPR015860">
    <property type="entry name" value="ABC_transpr_TagH-like"/>
</dbReference>
<dbReference type="SMART" id="SM00382">
    <property type="entry name" value="AAA"/>
    <property type="match status" value="1"/>
</dbReference>
<name>A0A2H1EF40_9ARCH</name>
<dbReference type="InterPro" id="IPR003439">
    <property type="entry name" value="ABC_transporter-like_ATP-bd"/>
</dbReference>
<dbReference type="Proteomes" id="UP000232412">
    <property type="component" value="Unassembled WGS sequence"/>
</dbReference>
<dbReference type="SUPFAM" id="SSF52540">
    <property type="entry name" value="P-loop containing nucleoside triphosphate hydrolases"/>
    <property type="match status" value="1"/>
</dbReference>
<dbReference type="RefSeq" id="WP_101008947.1">
    <property type="nucleotide sequence ID" value="NZ_FRFC01000001.1"/>
</dbReference>
<dbReference type="CDD" id="cd03220">
    <property type="entry name" value="ABC_KpsT_Wzt"/>
    <property type="match status" value="1"/>
</dbReference>
<dbReference type="Pfam" id="PF00005">
    <property type="entry name" value="ABC_tran"/>
    <property type="match status" value="1"/>
</dbReference>
<dbReference type="GO" id="GO:0140359">
    <property type="term" value="F:ABC-type transporter activity"/>
    <property type="evidence" value="ECO:0007669"/>
    <property type="project" value="InterPro"/>
</dbReference>
<dbReference type="OrthoDB" id="40048at2157"/>
<comment type="similarity">
    <text evidence="1">Belongs to the ABC transporter superfamily.</text>
</comment>
<keyword evidence="2" id="KW-0813">Transport</keyword>
<dbReference type="GO" id="GO:0016887">
    <property type="term" value="F:ATP hydrolysis activity"/>
    <property type="evidence" value="ECO:0007669"/>
    <property type="project" value="InterPro"/>
</dbReference>
<dbReference type="InterPro" id="IPR027417">
    <property type="entry name" value="P-loop_NTPase"/>
</dbReference>
<accession>A0A2H1EF40</accession>
<evidence type="ECO:0000256" key="1">
    <source>
        <dbReference type="ARBA" id="ARBA00005417"/>
    </source>
</evidence>
<feature type="domain" description="ABC transporter" evidence="5">
    <location>
        <begin position="6"/>
        <end position="246"/>
    </location>
</feature>
<evidence type="ECO:0000256" key="4">
    <source>
        <dbReference type="ARBA" id="ARBA00022840"/>
    </source>
</evidence>
<dbReference type="PANTHER" id="PTHR46743:SF2">
    <property type="entry name" value="TEICHOIC ACIDS EXPORT ATP-BINDING PROTEIN TAGH"/>
    <property type="match status" value="1"/>
</dbReference>
<dbReference type="GO" id="GO:0005524">
    <property type="term" value="F:ATP binding"/>
    <property type="evidence" value="ECO:0007669"/>
    <property type="project" value="UniProtKB-KW"/>
</dbReference>
<dbReference type="InterPro" id="IPR050683">
    <property type="entry name" value="Bact_Polysacc_Export_ATP-bd"/>
</dbReference>
<dbReference type="PROSITE" id="PS50893">
    <property type="entry name" value="ABC_TRANSPORTER_2"/>
    <property type="match status" value="1"/>
</dbReference>
<gene>
    <name evidence="6" type="ORF">NSIN_10200</name>
</gene>
<evidence type="ECO:0000256" key="2">
    <source>
        <dbReference type="ARBA" id="ARBA00022448"/>
    </source>
</evidence>
<proteinExistence type="inferred from homology"/>
<dbReference type="Gene3D" id="3.40.50.300">
    <property type="entry name" value="P-loop containing nucleotide triphosphate hydrolases"/>
    <property type="match status" value="1"/>
</dbReference>
<keyword evidence="7" id="KW-1185">Reference proteome</keyword>
<dbReference type="PANTHER" id="PTHR46743">
    <property type="entry name" value="TEICHOIC ACIDS EXPORT ATP-BINDING PROTEIN TAGH"/>
    <property type="match status" value="1"/>
</dbReference>
<protein>
    <submittedName>
        <fullName evidence="6">O-antigen export system ATP-binding protein RfbB</fullName>
    </submittedName>
</protein>
<sequence>MSEISIEVKDVTKTFRIYHEKRNSVFEALVGWFNKKKYYEDLQILQNINFTIKKGEMFGIIGRNGAGKTTLLRIISGIYKPDTGTVRVNGLLIPLLGLGIGFQLDLTAKTNVVQYGILLGFKKKQILERVDQIMEFAELEKFADTKLKNFSSGMYSRLAFSTAVQVDPDILILDEILYAGDLSFQQKAFDAIISFKKRGKSILLVTHDMRPVQDQCDRAMFLNNGKSELVGTPRDVIEAYTKSLHLK</sequence>
<dbReference type="AlphaFoldDB" id="A0A2H1EF40"/>
<dbReference type="EMBL" id="FRFC01000001">
    <property type="protein sequence ID" value="SHO42848.1"/>
    <property type="molecule type" value="Genomic_DNA"/>
</dbReference>
<organism evidence="6 7">
    <name type="scientific">Nitrosotalea sinensis</name>
    <dbReference type="NCBI Taxonomy" id="1499975"/>
    <lineage>
        <taxon>Archaea</taxon>
        <taxon>Nitrososphaerota</taxon>
        <taxon>Nitrososphaeria</taxon>
        <taxon>Nitrosotaleales</taxon>
        <taxon>Nitrosotaleaceae</taxon>
        <taxon>Nitrosotalea</taxon>
    </lineage>
</organism>
<keyword evidence="4 6" id="KW-0067">ATP-binding</keyword>
<dbReference type="GO" id="GO:0016020">
    <property type="term" value="C:membrane"/>
    <property type="evidence" value="ECO:0007669"/>
    <property type="project" value="InterPro"/>
</dbReference>
<evidence type="ECO:0000256" key="3">
    <source>
        <dbReference type="ARBA" id="ARBA00022741"/>
    </source>
</evidence>